<dbReference type="PANTHER" id="PTHR18896">
    <property type="entry name" value="PHOSPHOLIPASE D"/>
    <property type="match status" value="1"/>
</dbReference>
<evidence type="ECO:0000256" key="3">
    <source>
        <dbReference type="ARBA" id="ARBA00022737"/>
    </source>
</evidence>
<dbReference type="FunFam" id="3.30.870.10:FF:000050">
    <property type="entry name" value="Phospholipase"/>
    <property type="match status" value="1"/>
</dbReference>
<protein>
    <recommendedName>
        <fullName evidence="2">phospholipase D</fullName>
        <ecNumber evidence="2">3.1.4.4</ecNumber>
    </recommendedName>
</protein>
<evidence type="ECO:0000313" key="8">
    <source>
        <dbReference type="EMBL" id="CAJ0572363.1"/>
    </source>
</evidence>
<keyword evidence="4" id="KW-0378">Hydrolase</keyword>
<dbReference type="EC" id="3.1.4.4" evidence="2"/>
<dbReference type="InterPro" id="IPR001736">
    <property type="entry name" value="PLipase_D/transphosphatidylase"/>
</dbReference>
<evidence type="ECO:0000259" key="7">
    <source>
        <dbReference type="PROSITE" id="PS50035"/>
    </source>
</evidence>
<feature type="domain" description="PLD phosphodiesterase" evidence="7">
    <location>
        <begin position="215"/>
        <end position="242"/>
    </location>
</feature>
<evidence type="ECO:0000256" key="2">
    <source>
        <dbReference type="ARBA" id="ARBA00012027"/>
    </source>
</evidence>
<evidence type="ECO:0000313" key="9">
    <source>
        <dbReference type="Proteomes" id="UP001177023"/>
    </source>
</evidence>
<keyword evidence="6" id="KW-0443">Lipid metabolism</keyword>
<sequence length="380" mass="43232">MPWHDIHSVTFGQSARDVARHFIQRWNATKTEKLKDDAAYPYLLPKSYENLKVPRIFKNIADPVNAQVLRSLSGWSGMMHRTEDSIQQAYVSLIANSKHYVYMENQFFISMTGGADVHNEICRVLVERIVRAHQARENFRFYLLIPLMPGFEGDVGAPGGSSLQVILHWTYESLSRGDFSLFGTLKKRGVEDPAQYVSVNSLRTWDILTGRLVTELIYIHCKLMIVDDEHVIIGSANINDRSQAGNRDSEVCMVYTDTSRERSIMDGKPYEAGKFAKSLRVKCMQEHLGLLPDARRPAGFAKQVSLDDPVSASFFVDVWQQTARTNTKIYEEIFHTFPTDLVESFEELAKWKSTMPLAEYTPKKRKPGFATSTACSSNSR</sequence>
<dbReference type="SMART" id="SM00155">
    <property type="entry name" value="PLDc"/>
    <property type="match status" value="1"/>
</dbReference>
<dbReference type="GO" id="GO:0004630">
    <property type="term" value="F:phospholipase D activity"/>
    <property type="evidence" value="ECO:0007669"/>
    <property type="project" value="UniProtKB-EC"/>
</dbReference>
<keyword evidence="5" id="KW-0442">Lipid degradation</keyword>
<feature type="non-terminal residue" evidence="8">
    <location>
        <position position="380"/>
    </location>
</feature>
<dbReference type="GO" id="GO:0060627">
    <property type="term" value="P:regulation of vesicle-mediated transport"/>
    <property type="evidence" value="ECO:0007669"/>
    <property type="project" value="TreeGrafter"/>
</dbReference>
<dbReference type="PROSITE" id="PS50035">
    <property type="entry name" value="PLD"/>
    <property type="match status" value="1"/>
</dbReference>
<dbReference type="Pfam" id="PF00614">
    <property type="entry name" value="PLDc"/>
    <property type="match status" value="1"/>
</dbReference>
<dbReference type="AlphaFoldDB" id="A0AA36CQV5"/>
<gene>
    <name evidence="8" type="ORF">MSPICULIGERA_LOCUS10751</name>
</gene>
<accession>A0AA36CQV5</accession>
<proteinExistence type="predicted"/>
<comment type="catalytic activity">
    <reaction evidence="1">
        <text>a 1,2-diacyl-sn-glycero-3-phosphocholine + H2O = a 1,2-diacyl-sn-glycero-3-phosphate + choline + H(+)</text>
        <dbReference type="Rhea" id="RHEA:14445"/>
        <dbReference type="ChEBI" id="CHEBI:15354"/>
        <dbReference type="ChEBI" id="CHEBI:15377"/>
        <dbReference type="ChEBI" id="CHEBI:15378"/>
        <dbReference type="ChEBI" id="CHEBI:57643"/>
        <dbReference type="ChEBI" id="CHEBI:58608"/>
        <dbReference type="EC" id="3.1.4.4"/>
    </reaction>
</comment>
<name>A0AA36CQV5_9BILA</name>
<organism evidence="8 9">
    <name type="scientific">Mesorhabditis spiculigera</name>
    <dbReference type="NCBI Taxonomy" id="96644"/>
    <lineage>
        <taxon>Eukaryota</taxon>
        <taxon>Metazoa</taxon>
        <taxon>Ecdysozoa</taxon>
        <taxon>Nematoda</taxon>
        <taxon>Chromadorea</taxon>
        <taxon>Rhabditida</taxon>
        <taxon>Rhabditina</taxon>
        <taxon>Rhabditomorpha</taxon>
        <taxon>Rhabditoidea</taxon>
        <taxon>Rhabditidae</taxon>
        <taxon>Mesorhabditinae</taxon>
        <taxon>Mesorhabditis</taxon>
    </lineage>
</organism>
<keyword evidence="9" id="KW-1185">Reference proteome</keyword>
<evidence type="ECO:0000256" key="5">
    <source>
        <dbReference type="ARBA" id="ARBA00022963"/>
    </source>
</evidence>
<dbReference type="InterPro" id="IPR015679">
    <property type="entry name" value="PLipase_D_fam"/>
</dbReference>
<evidence type="ECO:0000256" key="6">
    <source>
        <dbReference type="ARBA" id="ARBA00023098"/>
    </source>
</evidence>
<dbReference type="SUPFAM" id="SSF56024">
    <property type="entry name" value="Phospholipase D/nuclease"/>
    <property type="match status" value="2"/>
</dbReference>
<evidence type="ECO:0000256" key="1">
    <source>
        <dbReference type="ARBA" id="ARBA00000798"/>
    </source>
</evidence>
<dbReference type="Gene3D" id="3.30.870.10">
    <property type="entry name" value="Endonuclease Chain A"/>
    <property type="match status" value="1"/>
</dbReference>
<reference evidence="8" key="1">
    <citation type="submission" date="2023-06" db="EMBL/GenBank/DDBJ databases">
        <authorList>
            <person name="Delattre M."/>
        </authorList>
    </citation>
    <scope>NUCLEOTIDE SEQUENCE</scope>
    <source>
        <strain evidence="8">AF72</strain>
    </source>
</reference>
<comment type="caution">
    <text evidence="8">The sequence shown here is derived from an EMBL/GenBank/DDBJ whole genome shotgun (WGS) entry which is preliminary data.</text>
</comment>
<dbReference type="Proteomes" id="UP001177023">
    <property type="component" value="Unassembled WGS sequence"/>
</dbReference>
<dbReference type="CDD" id="cd09141">
    <property type="entry name" value="PLDc_vPLD1_2_yPLD_like_2"/>
    <property type="match status" value="1"/>
</dbReference>
<evidence type="ECO:0000256" key="4">
    <source>
        <dbReference type="ARBA" id="ARBA00022801"/>
    </source>
</evidence>
<keyword evidence="3" id="KW-0677">Repeat</keyword>
<dbReference type="GO" id="GO:0009395">
    <property type="term" value="P:phospholipid catabolic process"/>
    <property type="evidence" value="ECO:0007669"/>
    <property type="project" value="TreeGrafter"/>
</dbReference>
<dbReference type="EMBL" id="CATQJA010002596">
    <property type="protein sequence ID" value="CAJ0572363.1"/>
    <property type="molecule type" value="Genomic_DNA"/>
</dbReference>
<dbReference type="PANTHER" id="PTHR18896:SF76">
    <property type="entry name" value="PHOSPHOLIPASE"/>
    <property type="match status" value="1"/>
</dbReference>